<organism evidence="17 18">
    <name type="scientific">Meloidogyne floridensis</name>
    <dbReference type="NCBI Taxonomy" id="298350"/>
    <lineage>
        <taxon>Eukaryota</taxon>
        <taxon>Metazoa</taxon>
        <taxon>Ecdysozoa</taxon>
        <taxon>Nematoda</taxon>
        <taxon>Chromadorea</taxon>
        <taxon>Rhabditida</taxon>
        <taxon>Tylenchina</taxon>
        <taxon>Tylenchomorpha</taxon>
        <taxon>Tylenchoidea</taxon>
        <taxon>Meloidogynidae</taxon>
        <taxon>Meloidogyninae</taxon>
        <taxon>Meloidogyne</taxon>
    </lineage>
</organism>
<evidence type="ECO:0000256" key="6">
    <source>
        <dbReference type="ARBA" id="ARBA00022695"/>
    </source>
</evidence>
<dbReference type="Pfam" id="PF04565">
    <property type="entry name" value="RNA_pol_Rpb2_3"/>
    <property type="match status" value="1"/>
</dbReference>
<dbReference type="InterPro" id="IPR009674">
    <property type="entry name" value="Rpa2_dom_4"/>
</dbReference>
<dbReference type="Pfam" id="PF04563">
    <property type="entry name" value="RNA_pol_Rpb2_1"/>
    <property type="match status" value="1"/>
</dbReference>
<comment type="function">
    <text evidence="11">DNA-dependent RNA polymerase catalyzes the transcription of DNA into RNA using the four ribonucleoside triphosphates as substrates.</text>
</comment>
<dbReference type="FunFam" id="2.40.270.10:FF:000006">
    <property type="entry name" value="DNA-directed RNA polymerase subunit beta"/>
    <property type="match status" value="1"/>
</dbReference>
<dbReference type="WBParaSite" id="scf7180000420298.g5071">
    <property type="protein sequence ID" value="scf7180000420298.g5071"/>
    <property type="gene ID" value="scf7180000420298.g5071"/>
</dbReference>
<keyword evidence="5 11" id="KW-0808">Transferase</keyword>
<feature type="domain" description="DNA-directed RNA polymerase I subunit RPA2" evidence="16">
    <location>
        <begin position="507"/>
        <end position="570"/>
    </location>
</feature>
<keyword evidence="7 11" id="KW-0804">Transcription</keyword>
<dbReference type="InterPro" id="IPR015712">
    <property type="entry name" value="DNA-dir_RNA_pol_su2"/>
</dbReference>
<dbReference type="GO" id="GO:0006351">
    <property type="term" value="P:DNA-templated transcription"/>
    <property type="evidence" value="ECO:0007669"/>
    <property type="project" value="InterPro"/>
</dbReference>
<feature type="domain" description="RNA polymerase beta subunit protrusion" evidence="14">
    <location>
        <begin position="8"/>
        <end position="354"/>
    </location>
</feature>
<dbReference type="InterPro" id="IPR007644">
    <property type="entry name" value="RNA_pol_bsu_protrusion"/>
</dbReference>
<dbReference type="Pfam" id="PF04560">
    <property type="entry name" value="RNA_pol_Rpb2_7"/>
    <property type="match status" value="1"/>
</dbReference>
<evidence type="ECO:0000259" key="12">
    <source>
        <dbReference type="Pfam" id="PF00562"/>
    </source>
</evidence>
<evidence type="ECO:0000256" key="1">
    <source>
        <dbReference type="ARBA" id="ARBA00004123"/>
    </source>
</evidence>
<dbReference type="InterPro" id="IPR007645">
    <property type="entry name" value="RNA_pol_Rpb2_3"/>
</dbReference>
<protein>
    <recommendedName>
        <fullName evidence="11">DNA-directed RNA polymerase subunit beta</fullName>
        <ecNumber evidence="11">2.7.7.6</ecNumber>
    </recommendedName>
</protein>
<reference evidence="18" key="1">
    <citation type="submission" date="2022-11" db="UniProtKB">
        <authorList>
            <consortium name="WormBaseParasite"/>
        </authorList>
    </citation>
    <scope>IDENTIFICATION</scope>
</reference>
<keyword evidence="4 11" id="KW-0240">DNA-directed RNA polymerase</keyword>
<dbReference type="PROSITE" id="PS01166">
    <property type="entry name" value="RNA_POL_BETA"/>
    <property type="match status" value="1"/>
</dbReference>
<comment type="similarity">
    <text evidence="2 10">Belongs to the RNA polymerase beta chain family.</text>
</comment>
<dbReference type="Pfam" id="PF00562">
    <property type="entry name" value="RNA_pol_Rpb2_6"/>
    <property type="match status" value="1"/>
</dbReference>
<dbReference type="Gene3D" id="2.40.270.10">
    <property type="entry name" value="DNA-directed RNA polymerase, subunit 2, domain 6"/>
    <property type="match status" value="1"/>
</dbReference>
<dbReference type="PANTHER" id="PTHR20856">
    <property type="entry name" value="DNA-DIRECTED RNA POLYMERASE I SUBUNIT 2"/>
    <property type="match status" value="1"/>
</dbReference>
<evidence type="ECO:0000259" key="15">
    <source>
        <dbReference type="Pfam" id="PF04565"/>
    </source>
</evidence>
<dbReference type="FunFam" id="2.40.270.10:FF:000011">
    <property type="entry name" value="DNA-directed RNA polymerase subunit beta"/>
    <property type="match status" value="1"/>
</dbReference>
<dbReference type="InterPro" id="IPR014724">
    <property type="entry name" value="RNA_pol_RPB2_OB-fold"/>
</dbReference>
<dbReference type="InterPro" id="IPR007120">
    <property type="entry name" value="DNA-dir_RNAP_su2_dom"/>
</dbReference>
<keyword evidence="6 11" id="KW-0548">Nucleotidyltransferase</keyword>
<evidence type="ECO:0000313" key="17">
    <source>
        <dbReference type="Proteomes" id="UP000887560"/>
    </source>
</evidence>
<dbReference type="Gene3D" id="3.90.1110.10">
    <property type="entry name" value="RNA polymerase Rpb2, domain 2"/>
    <property type="match status" value="2"/>
</dbReference>
<dbReference type="InterPro" id="IPR037033">
    <property type="entry name" value="DNA-dir_RNAP_su2_hyb_sf"/>
</dbReference>
<keyword evidence="8" id="KW-0539">Nucleus</keyword>
<comment type="subunit">
    <text evidence="3">Component of the RNA polymerase I (Pol I) complex consisting of at least 13 subunits.</text>
</comment>
<evidence type="ECO:0000313" key="18">
    <source>
        <dbReference type="WBParaSite" id="scf7180000420298.g5071"/>
    </source>
</evidence>
<comment type="subcellular location">
    <subcellularLocation>
        <location evidence="1">Nucleus</location>
    </subcellularLocation>
</comment>
<dbReference type="CDD" id="cd00653">
    <property type="entry name" value="RNA_pol_B_RPB2"/>
    <property type="match status" value="1"/>
</dbReference>
<dbReference type="Proteomes" id="UP000887560">
    <property type="component" value="Unplaced"/>
</dbReference>
<dbReference type="InterPro" id="IPR007121">
    <property type="entry name" value="RNA_pol_bsu_CS"/>
</dbReference>
<evidence type="ECO:0000256" key="9">
    <source>
        <dbReference type="ARBA" id="ARBA00047768"/>
    </source>
</evidence>
<dbReference type="InterPro" id="IPR007641">
    <property type="entry name" value="RNA_pol_Rpb2_7"/>
</dbReference>
<proteinExistence type="inferred from homology"/>
<sequence>MDCDISGYHVESYNFLADEGFQAVAEDIPPVKLKLPNGDAVEFWYTNARLGKPHLDNSKMGGDIGNCPIYPAECRQRRLTYRAPLNVCIDLQLNGRKIDTVDLILAEIPVMLCSNRCNLYGLKRKELIAKGEEALERGGYFIVNGSEKIMRLLIANKRNYPLAIKRKTFREKGKLYSEFAVMMRCFRGNHYCSLITLHYLESLSMTLLIQYRREIFYVPLIYVIKCLVDWNDAQIYSQLIAGRPNDQFWAKCVRNMLTVAQACQFLLTHCLAVHLKTDEQKFYCLAMMAQKLVALVKNEIQPESLDNPQFQEASVSGHILALISRERMENILLIVRKKLEIVAKRRPDNFNFTSKEFIKAFSSHKNNELSRGLEYFLATGNLITRTGVGLMQLTGFAVIAERINQLRFVSHFRAIHRGAFFMEMRTTDVRKLRPEAWGFICPVHTPDGAPCGLLNHVTASTNIVTHFTQSPRKLQETLSSLGIIPHSSLAILPNEPLYPVVVDGNFVGYLLCRKAAFVERQLRAIKVSEFDDRISKFAEITLIRNSPDPENIQTQYPGLYIYTLPGRLYRPVKNLLLNGQTEYIGMFEQVYLSIVIDPDEAEPGVTMHQELHPSALFSFAGNLIPFPDHNQSPRNVYQCQMGKQTMGVPVHAWRHRADGKMYLLQTPQKPLLKLEAHDKYEMDEYPLGTNACVAVISYTGYDMEDAMVINKGSYQRGFAHGTVIKVERINLAEHSNARFGRKSDCEVVFCGEPNDIRPVSLDADGLPIQGRCYQYGDFYYCTFNLISGEFRKFKYTSSEPGYCGIVRIVKDENVPDAKVHALIQWRIQRNPIIGDKFASRHGQKGINSFLWPPESMPFSEFGMVPDILFNPHGFPSRMTIGMMIESMAGKAAATHGDTFDASPFVFNEQNTAIEHFGKMLSRAGYNHYGEETMYSGVDGREMKVQIFFGIVYYQRLRHMISDKFQCRRKRGGGVRFGEMERDSLIAHGTAFCLQDRLLNCSDREEAHVCGRCGSIVSVSQLKPHMAMLKYGAIEDDFQKFTQIHCSLCKKDDQVFQVQIPRVFRYLCAELSAVNSDGEYREKKFFETNKGKEGYICEKSSGIEYCSCLVKGKKSNNFILPTAAPACDEHFLKIALMPMCGNVWFDNIKNCALINFFEDKLFAESNFAKDRNKKFLILLDGCAICPSAAAKITGLRVTHFEKGGNWLSHCDDESEFEALSVKDLNIGVKLGENINLGSSSFSLPVILTHRICGQIFSSTVPDKTYTNIYLHITHNCGGKESVKKFQVAEIRGLKVNLVKDEVKHYVRDGNGHKVIDQVPKVWEDAKVECWWKSTDTNCGF</sequence>
<evidence type="ECO:0000256" key="10">
    <source>
        <dbReference type="RuleBase" id="RU000434"/>
    </source>
</evidence>
<evidence type="ECO:0000259" key="16">
    <source>
        <dbReference type="Pfam" id="PF06883"/>
    </source>
</evidence>
<comment type="catalytic activity">
    <reaction evidence="9">
        <text>RNA(n) + a ribonucleoside 5'-triphosphate = RNA(n+1) + diphosphate</text>
        <dbReference type="Rhea" id="RHEA:21248"/>
        <dbReference type="Rhea" id="RHEA-COMP:14527"/>
        <dbReference type="Rhea" id="RHEA-COMP:17342"/>
        <dbReference type="ChEBI" id="CHEBI:33019"/>
        <dbReference type="ChEBI" id="CHEBI:61557"/>
        <dbReference type="ChEBI" id="CHEBI:140395"/>
        <dbReference type="EC" id="2.7.7.6"/>
    </reaction>
    <physiologicalReaction direction="left-to-right" evidence="9">
        <dbReference type="Rhea" id="RHEA:21249"/>
    </physiologicalReaction>
</comment>
<name>A0A915NN34_9BILA</name>
<feature type="domain" description="RNA polymerase Rpb2" evidence="13">
    <location>
        <begin position="972"/>
        <end position="1074"/>
    </location>
</feature>
<feature type="domain" description="RNA polymerase Rpb2" evidence="15">
    <location>
        <begin position="399"/>
        <end position="463"/>
    </location>
</feature>
<evidence type="ECO:0000256" key="11">
    <source>
        <dbReference type="RuleBase" id="RU363031"/>
    </source>
</evidence>
<feature type="domain" description="DNA-directed RNA polymerase subunit 2 hybrid-binding" evidence="12">
    <location>
        <begin position="622"/>
        <end position="968"/>
    </location>
</feature>
<evidence type="ECO:0000256" key="7">
    <source>
        <dbReference type="ARBA" id="ARBA00023163"/>
    </source>
</evidence>
<dbReference type="GO" id="GO:0003677">
    <property type="term" value="F:DNA binding"/>
    <property type="evidence" value="ECO:0007669"/>
    <property type="project" value="InterPro"/>
</dbReference>
<dbReference type="SUPFAM" id="SSF64484">
    <property type="entry name" value="beta and beta-prime subunits of DNA dependent RNA-polymerase"/>
    <property type="match status" value="1"/>
</dbReference>
<dbReference type="Gene3D" id="2.40.50.150">
    <property type="match status" value="1"/>
</dbReference>
<evidence type="ECO:0000259" key="14">
    <source>
        <dbReference type="Pfam" id="PF04563"/>
    </source>
</evidence>
<dbReference type="FunFam" id="3.90.1100.10:FF:000008">
    <property type="entry name" value="DNA-directed RNA polymerase subunit beta"/>
    <property type="match status" value="1"/>
</dbReference>
<dbReference type="GO" id="GO:0000428">
    <property type="term" value="C:DNA-directed RNA polymerase complex"/>
    <property type="evidence" value="ECO:0007669"/>
    <property type="project" value="UniProtKB-KW"/>
</dbReference>
<evidence type="ECO:0000256" key="2">
    <source>
        <dbReference type="ARBA" id="ARBA00006835"/>
    </source>
</evidence>
<evidence type="ECO:0000256" key="3">
    <source>
        <dbReference type="ARBA" id="ARBA00011251"/>
    </source>
</evidence>
<dbReference type="Gene3D" id="3.90.1100.10">
    <property type="match status" value="1"/>
</dbReference>
<dbReference type="GO" id="GO:0003899">
    <property type="term" value="F:DNA-directed RNA polymerase activity"/>
    <property type="evidence" value="ECO:0007669"/>
    <property type="project" value="UniProtKB-EC"/>
</dbReference>
<accession>A0A915NN34</accession>
<dbReference type="GO" id="GO:0005634">
    <property type="term" value="C:nucleus"/>
    <property type="evidence" value="ECO:0007669"/>
    <property type="project" value="UniProtKB-SubCell"/>
</dbReference>
<evidence type="ECO:0000256" key="4">
    <source>
        <dbReference type="ARBA" id="ARBA00022478"/>
    </source>
</evidence>
<evidence type="ECO:0000256" key="5">
    <source>
        <dbReference type="ARBA" id="ARBA00022679"/>
    </source>
</evidence>
<evidence type="ECO:0000259" key="13">
    <source>
        <dbReference type="Pfam" id="PF04560"/>
    </source>
</evidence>
<dbReference type="Pfam" id="PF06883">
    <property type="entry name" value="RNA_pol_Rpa2_4"/>
    <property type="match status" value="1"/>
</dbReference>
<dbReference type="InterPro" id="IPR037034">
    <property type="entry name" value="RNA_pol_Rpb2_2_sf"/>
</dbReference>
<dbReference type="GO" id="GO:0032549">
    <property type="term" value="F:ribonucleoside binding"/>
    <property type="evidence" value="ECO:0007669"/>
    <property type="project" value="InterPro"/>
</dbReference>
<keyword evidence="17" id="KW-1185">Reference proteome</keyword>
<dbReference type="EC" id="2.7.7.6" evidence="11"/>
<dbReference type="Gene3D" id="3.90.1800.10">
    <property type="entry name" value="RNA polymerase alpha subunit dimerisation domain"/>
    <property type="match status" value="1"/>
</dbReference>
<evidence type="ECO:0000256" key="8">
    <source>
        <dbReference type="ARBA" id="ARBA00023242"/>
    </source>
</evidence>